<evidence type="ECO:0000313" key="2">
    <source>
        <dbReference type="Proteomes" id="UP000050342"/>
    </source>
</evidence>
<reference evidence="1 2" key="1">
    <citation type="submission" date="2015-10" db="EMBL/GenBank/DDBJ databases">
        <title>Pseudomonas helleri sp. nov. and Pseudomonas weihenstephanensis sp. nov., isolated from raw cows milk.</title>
        <authorList>
            <person name="Von Neubeck M."/>
            <person name="Huptas C."/>
            <person name="Wenning M."/>
            <person name="Scherer S."/>
        </authorList>
    </citation>
    <scope>NUCLEOTIDE SEQUENCE [LARGE SCALE GENOMIC DNA]</scope>
    <source>
        <strain evidence="1 2">BSTT44</strain>
    </source>
</reference>
<proteinExistence type="predicted"/>
<evidence type="ECO:0000313" key="1">
    <source>
        <dbReference type="EMBL" id="KQB54442.1"/>
    </source>
</evidence>
<dbReference type="STRING" id="1563157.AQS70_07470"/>
<name>A0A0Q0XAW5_9PSED</name>
<gene>
    <name evidence="1" type="ORF">AQS70_07470</name>
</gene>
<dbReference type="AlphaFoldDB" id="A0A0Q0XAW5"/>
<dbReference type="Proteomes" id="UP000050342">
    <property type="component" value="Unassembled WGS sequence"/>
</dbReference>
<dbReference type="OrthoDB" id="6964652at2"/>
<dbReference type="RefSeq" id="WP_055102159.1">
    <property type="nucleotide sequence ID" value="NZ_LLWH01000079.1"/>
</dbReference>
<keyword evidence="2" id="KW-1185">Reference proteome</keyword>
<dbReference type="Pfam" id="PF19925">
    <property type="entry name" value="DUF6388"/>
    <property type="match status" value="1"/>
</dbReference>
<comment type="caution">
    <text evidence="1">The sequence shown here is derived from an EMBL/GenBank/DDBJ whole genome shotgun (WGS) entry which is preliminary data.</text>
</comment>
<dbReference type="EMBL" id="LLWH01000079">
    <property type="protein sequence ID" value="KQB54442.1"/>
    <property type="molecule type" value="Genomic_DNA"/>
</dbReference>
<sequence length="112" mass="12874">MTEPGPQHQKALDRFLGERPDLAAELEQLNPLAARAVGQSMQAYRQERLNEAFEAEAERLGVFAWELTLKLTTETAQEFEAQRLEVHREVAQMARMQWAEYCELNGLDAKTR</sequence>
<organism evidence="1 2">
    <name type="scientific">Pseudomonas endophytica</name>
    <dbReference type="NCBI Taxonomy" id="1563157"/>
    <lineage>
        <taxon>Bacteria</taxon>
        <taxon>Pseudomonadati</taxon>
        <taxon>Pseudomonadota</taxon>
        <taxon>Gammaproteobacteria</taxon>
        <taxon>Pseudomonadales</taxon>
        <taxon>Pseudomonadaceae</taxon>
        <taxon>Pseudomonas</taxon>
    </lineage>
</organism>
<protein>
    <submittedName>
        <fullName evidence="1">DNA repair protein</fullName>
    </submittedName>
</protein>
<dbReference type="InterPro" id="IPR045662">
    <property type="entry name" value="DUF6388"/>
</dbReference>
<accession>A0A0Q0XAW5</accession>